<feature type="compositionally biased region" description="Basic and acidic residues" evidence="2">
    <location>
        <begin position="1015"/>
        <end position="1029"/>
    </location>
</feature>
<dbReference type="InterPro" id="IPR053210">
    <property type="entry name" value="ANKRD12"/>
</dbReference>
<feature type="compositionally biased region" description="Basic and acidic residues" evidence="2">
    <location>
        <begin position="111"/>
        <end position="132"/>
    </location>
</feature>
<dbReference type="InterPro" id="IPR056015">
    <property type="entry name" value="DUF7593"/>
</dbReference>
<feature type="compositionally biased region" description="Basic and acidic residues" evidence="2">
    <location>
        <begin position="950"/>
        <end position="961"/>
    </location>
</feature>
<keyword evidence="1" id="KW-0040">ANK repeat</keyword>
<feature type="compositionally biased region" description="Basic and acidic residues" evidence="2">
    <location>
        <begin position="674"/>
        <end position="707"/>
    </location>
</feature>
<evidence type="ECO:0000256" key="1">
    <source>
        <dbReference type="PROSITE-ProRule" id="PRU00023"/>
    </source>
</evidence>
<dbReference type="EMBL" id="JAZHXJ010000019">
    <property type="protein sequence ID" value="KAL1882016.1"/>
    <property type="molecule type" value="Genomic_DNA"/>
</dbReference>
<organism evidence="5 6">
    <name type="scientific">Phialemonium thermophilum</name>
    <dbReference type="NCBI Taxonomy" id="223376"/>
    <lineage>
        <taxon>Eukaryota</taxon>
        <taxon>Fungi</taxon>
        <taxon>Dikarya</taxon>
        <taxon>Ascomycota</taxon>
        <taxon>Pezizomycotina</taxon>
        <taxon>Sordariomycetes</taxon>
        <taxon>Sordariomycetidae</taxon>
        <taxon>Cephalothecales</taxon>
        <taxon>Cephalothecaceae</taxon>
        <taxon>Phialemonium</taxon>
    </lineage>
</organism>
<feature type="compositionally biased region" description="Polar residues" evidence="2">
    <location>
        <begin position="301"/>
        <end position="315"/>
    </location>
</feature>
<feature type="compositionally biased region" description="Low complexity" evidence="2">
    <location>
        <begin position="515"/>
        <end position="536"/>
    </location>
</feature>
<evidence type="ECO:0000259" key="3">
    <source>
        <dbReference type="Pfam" id="PF24513"/>
    </source>
</evidence>
<accession>A0ABR3Y150</accession>
<feature type="compositionally biased region" description="Basic and acidic residues" evidence="2">
    <location>
        <begin position="92"/>
        <end position="105"/>
    </location>
</feature>
<feature type="compositionally biased region" description="Basic and acidic residues" evidence="2">
    <location>
        <begin position="1036"/>
        <end position="1201"/>
    </location>
</feature>
<protein>
    <submittedName>
        <fullName evidence="5">Uncharacterized protein</fullName>
    </submittedName>
</protein>
<feature type="region of interest" description="Disordered" evidence="2">
    <location>
        <begin position="1"/>
        <end position="347"/>
    </location>
</feature>
<dbReference type="Proteomes" id="UP001586593">
    <property type="component" value="Unassembled WGS sequence"/>
</dbReference>
<dbReference type="InterPro" id="IPR036770">
    <property type="entry name" value="Ankyrin_rpt-contain_sf"/>
</dbReference>
<feature type="compositionally biased region" description="Low complexity" evidence="2">
    <location>
        <begin position="154"/>
        <end position="169"/>
    </location>
</feature>
<dbReference type="Pfam" id="PF24521">
    <property type="entry name" value="Ank_KRIT1"/>
    <property type="match status" value="1"/>
</dbReference>
<proteinExistence type="predicted"/>
<dbReference type="PROSITE" id="PS50297">
    <property type="entry name" value="ANK_REP_REGION"/>
    <property type="match status" value="2"/>
</dbReference>
<feature type="region of interest" description="Disordered" evidence="2">
    <location>
        <begin position="674"/>
        <end position="1201"/>
    </location>
</feature>
<dbReference type="Pfam" id="PF24513">
    <property type="entry name" value="DUF7593"/>
    <property type="match status" value="1"/>
</dbReference>
<evidence type="ECO:0000256" key="2">
    <source>
        <dbReference type="SAM" id="MobiDB-lite"/>
    </source>
</evidence>
<comment type="caution">
    <text evidence="5">The sequence shown here is derived from an EMBL/GenBank/DDBJ whole genome shotgun (WGS) entry which is preliminary data.</text>
</comment>
<feature type="compositionally biased region" description="Polar residues" evidence="2">
    <location>
        <begin position="324"/>
        <end position="338"/>
    </location>
</feature>
<evidence type="ECO:0000313" key="5">
    <source>
        <dbReference type="EMBL" id="KAL1882016.1"/>
    </source>
</evidence>
<feature type="compositionally biased region" description="Basic and acidic residues" evidence="2">
    <location>
        <begin position="895"/>
        <end position="917"/>
    </location>
</feature>
<feature type="compositionally biased region" description="Basic and acidic residues" evidence="2">
    <location>
        <begin position="184"/>
        <end position="209"/>
    </location>
</feature>
<dbReference type="PANTHER" id="PTHR24149:SF14">
    <property type="entry name" value="ANKYRIN REPEAT DOMAIN 12"/>
    <property type="match status" value="1"/>
</dbReference>
<dbReference type="Pfam" id="PF12796">
    <property type="entry name" value="Ank_2"/>
    <property type="match status" value="1"/>
</dbReference>
<dbReference type="SUPFAM" id="SSF48403">
    <property type="entry name" value="Ankyrin repeat"/>
    <property type="match status" value="1"/>
</dbReference>
<feature type="compositionally biased region" description="Low complexity" evidence="2">
    <location>
        <begin position="828"/>
        <end position="840"/>
    </location>
</feature>
<feature type="domain" description="DUF7593" evidence="3">
    <location>
        <begin position="1233"/>
        <end position="1391"/>
    </location>
</feature>
<feature type="compositionally biased region" description="Basic and acidic residues" evidence="2">
    <location>
        <begin position="987"/>
        <end position="1004"/>
    </location>
</feature>
<dbReference type="InterPro" id="IPR002110">
    <property type="entry name" value="Ankyrin_rpt"/>
</dbReference>
<feature type="repeat" description="ANK" evidence="1">
    <location>
        <begin position="419"/>
        <end position="451"/>
    </location>
</feature>
<feature type="compositionally biased region" description="Basic and acidic residues" evidence="2">
    <location>
        <begin position="477"/>
        <end position="509"/>
    </location>
</feature>
<name>A0ABR3Y150_9PEZI</name>
<feature type="compositionally biased region" description="Basic and acidic residues" evidence="2">
    <location>
        <begin position="242"/>
        <end position="260"/>
    </location>
</feature>
<feature type="repeat" description="ANK" evidence="1">
    <location>
        <begin position="386"/>
        <end position="418"/>
    </location>
</feature>
<evidence type="ECO:0000259" key="4">
    <source>
        <dbReference type="Pfam" id="PF24521"/>
    </source>
</evidence>
<feature type="compositionally biased region" description="Polar residues" evidence="2">
    <location>
        <begin position="714"/>
        <end position="732"/>
    </location>
</feature>
<evidence type="ECO:0000313" key="6">
    <source>
        <dbReference type="Proteomes" id="UP001586593"/>
    </source>
</evidence>
<dbReference type="Gene3D" id="1.25.40.20">
    <property type="entry name" value="Ankyrin repeat-containing domain"/>
    <property type="match status" value="2"/>
</dbReference>
<feature type="compositionally biased region" description="Basic and acidic residues" evidence="2">
    <location>
        <begin position="841"/>
        <end position="874"/>
    </location>
</feature>
<feature type="compositionally biased region" description="Basic and acidic residues" evidence="2">
    <location>
        <begin position="810"/>
        <end position="819"/>
    </location>
</feature>
<reference evidence="5 6" key="1">
    <citation type="journal article" date="2024" name="Commun. Biol.">
        <title>Comparative genomic analysis of thermophilic fungi reveals convergent evolutionary adaptations and gene losses.</title>
        <authorList>
            <person name="Steindorff A.S."/>
            <person name="Aguilar-Pontes M.V."/>
            <person name="Robinson A.J."/>
            <person name="Andreopoulos B."/>
            <person name="LaButti K."/>
            <person name="Kuo A."/>
            <person name="Mondo S."/>
            <person name="Riley R."/>
            <person name="Otillar R."/>
            <person name="Haridas S."/>
            <person name="Lipzen A."/>
            <person name="Grimwood J."/>
            <person name="Schmutz J."/>
            <person name="Clum A."/>
            <person name="Reid I.D."/>
            <person name="Moisan M.C."/>
            <person name="Butler G."/>
            <person name="Nguyen T.T.M."/>
            <person name="Dewar K."/>
            <person name="Conant G."/>
            <person name="Drula E."/>
            <person name="Henrissat B."/>
            <person name="Hansel C."/>
            <person name="Singer S."/>
            <person name="Hutchinson M.I."/>
            <person name="de Vries R.P."/>
            <person name="Natvig D.O."/>
            <person name="Powell A.J."/>
            <person name="Tsang A."/>
            <person name="Grigoriev I.V."/>
        </authorList>
    </citation>
    <scope>NUCLEOTIDE SEQUENCE [LARGE SCALE GENOMIC DNA]</scope>
    <source>
        <strain evidence="5 6">ATCC 24622</strain>
    </source>
</reference>
<dbReference type="SMART" id="SM00248">
    <property type="entry name" value="ANK"/>
    <property type="match status" value="5"/>
</dbReference>
<sequence>MDAQNAAEPVPPKPSSPKRLGIEPERPTSSTLPARPPSNPRTSPPAEDATVASATAKPNDDDGDGAVDGNSDAETIVLPGKDGHSPTKVRKIKNEDKGDGDDRADWPSARRLSDSRQEHESDRGFRSDKAEDSAAPPPANEGDRALALKKKSLDNSLSKDTSSGLSSAPASPPPRQRRSSYAHSDSDLEQSRLRSPKLSREKPRIDRLIPHKRKATRTESEDEGEPRKVRRQRNSGSGLDASRGHRDSKPSTKAHPDAHSGTRIKSTSPPARTHRRSTSTQLPSQSSNGLSQKKKRIPAPLQSTDYHSDESTASGSPHPRSSKLRSLTTPATTESTVSPVKVAPHKKHLDAHGQTFLARACARGEYDIAKQRLQERPEDINVADYAGNTPLQIAAINGCEDIVKLLIDAGCSLDCVNYDKDTPLLDAVDNGHLGVVKLLLAAGVNPRKANAYGQEPLDRVSDDTENAEEIRKALQEAKERMGEQRRTSEDHHPQDHLDARSSHGPESPRRSPSLTTPAPSGSTSRRSGTVRSTKTSNHLLYMPMDDKTLRAAAARGDEETVTRILQVRETFDDPESMVAAARGGHDIVMQLLLALGRANPDPGPISSSEYSTPMLAAIGQENIKVVRLLLDQTDFDPTRRFKGETYFEIARRRKGPNWIEEEQMLKDAYDEYKRTHKESGKAKSPNRREQEREARRNRPEARDEVARSSKRKMSSPTTESNKKSSAGKVTSSPKEKKRTLPTSRESDEQISPKRSSGKAKKDDGIPAIPGSDREPTPGQAKQSTKTKRTESDIAVSSEGETVKPRRKLVSGRELKGEREKKRRSSMTSNASSMKESNSPSESRHDEPYVGKQQKSERYHDRAKALKRDESRDRISASGEGSTKRHRASATPPRFGSDKDGADAIVKRRRLETNEPKDKRQKTMPSSEERPHKLSAGHDAAPVSPSASKAGQEERDDGDRGASSHAKQSHPTPDLARRGSGKSSSSDKSIHVKSEDTDVEMHDVVPHAPSETAQTLKEKHREEAEKELAEARSQAQEAKRKEEDARQRKRKEDDDREKENLRRQAEQEEAKRRAEEERLRREEEERKRKEAEEQRQKEEQERARREEEERARREEEERKRREEEERKRLEEESRRKREEEERRQREAEERRKREEEERLRREQLEREAAEEARRKKEEEERKEQERKEQERREQERKERALREEMERRRAAREAERAAREAEQRRIRLEMEKIRLAKLPPLLRWLDGLANPKVPEVASRFSMMQGVRYDCIRPEATGTPDGREQWLLNTQVALLLGEKDLELSRYTAWERIPVSNIAKRTIWRLESDRYALTTPSLFDLGRQLPNYYGEDPERMSYRAIERLRGEAWDKFLAMDMFFVKASELMFIIPTVPHLRSVRLTMAYRELPEHESQFGKWTPLQKWKNDPDANRFYGFAPRNKYYINGELVHEEKPGLCAVSTSPFPESRVPRKGLLAVSPDDPDYARLCREQGLDHLVANSKSSPLPNGLSSSPKIATSNSVVQGPHGAVVAVETTGTNGHLLSHHPMSPASESEVNQSRPLVNGVHWVVQSGAE</sequence>
<gene>
    <name evidence="5" type="ORF">VTK73DRAFT_2998</name>
</gene>
<feature type="domain" description="KRIT1 ARM-repeats" evidence="4">
    <location>
        <begin position="528"/>
        <end position="673"/>
    </location>
</feature>
<dbReference type="InterPro" id="IPR056485">
    <property type="entry name" value="ARM_KRIT1"/>
</dbReference>
<keyword evidence="6" id="KW-1185">Reference proteome</keyword>
<feature type="region of interest" description="Disordered" evidence="2">
    <location>
        <begin position="477"/>
        <end position="539"/>
    </location>
</feature>
<feature type="compositionally biased region" description="Pro residues" evidence="2">
    <location>
        <begin position="34"/>
        <end position="43"/>
    </location>
</feature>
<dbReference type="PROSITE" id="PS50088">
    <property type="entry name" value="ANK_REPEAT"/>
    <property type="match status" value="2"/>
</dbReference>
<dbReference type="PANTHER" id="PTHR24149">
    <property type="entry name" value="ANKYRIN REPEAT DOMAIN-CONTAINING PROTEIN 12"/>
    <property type="match status" value="1"/>
</dbReference>
<feature type="compositionally biased region" description="Polar residues" evidence="2">
    <location>
        <begin position="278"/>
        <end position="291"/>
    </location>
</feature>